<evidence type="ECO:0000313" key="1">
    <source>
        <dbReference type="Proteomes" id="UP000079169"/>
    </source>
</evidence>
<dbReference type="KEGG" id="dci:108252142"/>
<dbReference type="PaxDb" id="121845-A0A3Q0ITH0"/>
<evidence type="ECO:0000313" key="2">
    <source>
        <dbReference type="RefSeq" id="XP_026677948.1"/>
    </source>
</evidence>
<reference evidence="2" key="1">
    <citation type="submission" date="2025-08" db="UniProtKB">
        <authorList>
            <consortium name="RefSeq"/>
        </authorList>
    </citation>
    <scope>IDENTIFICATION</scope>
</reference>
<sequence>MGPHQEKQLNTYPHISSSLHTLQLGVHESNAACSTLLDESDMSNSMPRIIKRCELIQCTVETLADQFEQLLNDEIQSTFPRSKSRNTFCSQSLDNSALDFTNKCLGSLSDTMLDTSCLEPFISRAAELSASKTTLYGKTSRLQATTPSLASNTLLNLTERTQMNIPTVDAEKSLKNTSSKTTEHFCIRLYLNLFIIIITQYNIKNRQ</sequence>
<proteinExistence type="predicted"/>
<organism evidence="1 2">
    <name type="scientific">Diaphorina citri</name>
    <name type="common">Asian citrus psyllid</name>
    <dbReference type="NCBI Taxonomy" id="121845"/>
    <lineage>
        <taxon>Eukaryota</taxon>
        <taxon>Metazoa</taxon>
        <taxon>Ecdysozoa</taxon>
        <taxon>Arthropoda</taxon>
        <taxon>Hexapoda</taxon>
        <taxon>Insecta</taxon>
        <taxon>Pterygota</taxon>
        <taxon>Neoptera</taxon>
        <taxon>Paraneoptera</taxon>
        <taxon>Hemiptera</taxon>
        <taxon>Sternorrhyncha</taxon>
        <taxon>Psylloidea</taxon>
        <taxon>Psyllidae</taxon>
        <taxon>Diaphorininae</taxon>
        <taxon>Diaphorina</taxon>
    </lineage>
</organism>
<dbReference type="GeneID" id="108252142"/>
<keyword evidence="1" id="KW-1185">Reference proteome</keyword>
<dbReference type="AlphaFoldDB" id="A0A3Q0ITH0"/>
<dbReference type="RefSeq" id="XP_026677948.1">
    <property type="nucleotide sequence ID" value="XM_026822147.1"/>
</dbReference>
<accession>A0A3Q0ITH0</accession>
<name>A0A3Q0ITH0_DIACI</name>
<gene>
    <name evidence="2" type="primary">LOC108252142</name>
</gene>
<dbReference type="Proteomes" id="UP000079169">
    <property type="component" value="Unplaced"/>
</dbReference>
<protein>
    <submittedName>
        <fullName evidence="2">Uncharacterized protein LOC108252142</fullName>
    </submittedName>
</protein>